<reference evidence="3" key="1">
    <citation type="journal article" date="2014" name="Int. J. Syst. Evol. Microbiol.">
        <title>Complete genome sequence of Corynebacterium casei LMG S-19264T (=DSM 44701T), isolated from a smear-ripened cheese.</title>
        <authorList>
            <consortium name="US DOE Joint Genome Institute (JGI-PGF)"/>
            <person name="Walter F."/>
            <person name="Albersmeier A."/>
            <person name="Kalinowski J."/>
            <person name="Ruckert C."/>
        </authorList>
    </citation>
    <scope>NUCLEOTIDE SEQUENCE</scope>
    <source>
        <strain evidence="3">CGMCC 1.15330</strain>
    </source>
</reference>
<evidence type="ECO:0000313" key="3">
    <source>
        <dbReference type="EMBL" id="GGB32527.1"/>
    </source>
</evidence>
<reference evidence="3" key="2">
    <citation type="submission" date="2020-09" db="EMBL/GenBank/DDBJ databases">
        <authorList>
            <person name="Sun Q."/>
            <person name="Zhou Y."/>
        </authorList>
    </citation>
    <scope>NUCLEOTIDE SEQUENCE</scope>
    <source>
        <strain evidence="3">CGMCC 1.15330</strain>
    </source>
</reference>
<keyword evidence="3" id="KW-0808">Transferase</keyword>
<dbReference type="InterPro" id="IPR001296">
    <property type="entry name" value="Glyco_trans_1"/>
</dbReference>
<evidence type="ECO:0000259" key="2">
    <source>
        <dbReference type="Pfam" id="PF13579"/>
    </source>
</evidence>
<dbReference type="GO" id="GO:0016757">
    <property type="term" value="F:glycosyltransferase activity"/>
    <property type="evidence" value="ECO:0007669"/>
    <property type="project" value="InterPro"/>
</dbReference>
<comment type="caution">
    <text evidence="3">The sequence shown here is derived from an EMBL/GenBank/DDBJ whole genome shotgun (WGS) entry which is preliminary data.</text>
</comment>
<organism evidence="3 4">
    <name type="scientific">Sphingomonas metalli</name>
    <dbReference type="NCBI Taxonomy" id="1779358"/>
    <lineage>
        <taxon>Bacteria</taxon>
        <taxon>Pseudomonadati</taxon>
        <taxon>Pseudomonadota</taxon>
        <taxon>Alphaproteobacteria</taxon>
        <taxon>Sphingomonadales</taxon>
        <taxon>Sphingomonadaceae</taxon>
        <taxon>Sphingomonas</taxon>
    </lineage>
</organism>
<dbReference type="PANTHER" id="PTHR12526">
    <property type="entry name" value="GLYCOSYLTRANSFERASE"/>
    <property type="match status" value="1"/>
</dbReference>
<dbReference type="CDD" id="cd03801">
    <property type="entry name" value="GT4_PimA-like"/>
    <property type="match status" value="1"/>
</dbReference>
<protein>
    <submittedName>
        <fullName evidence="3">Glycosyl transferase family 1</fullName>
    </submittedName>
</protein>
<feature type="domain" description="Glycosyl transferase family 1" evidence="1">
    <location>
        <begin position="205"/>
        <end position="358"/>
    </location>
</feature>
<dbReference type="AlphaFoldDB" id="A0A916T6N9"/>
<sequence>MRRGVCNAGGMATLSILHLHDNFDPSAKTARVQRLMSAWGERARHVTVSADAAALGAAASTPRGVAHEIAQAPPPLAGRPSVARYEAIARLMRRFDLVLTYGWGAIDGVMARRAFAKGLPPLVHHEEGFGADEASGLKLERNLFRRAALGAASALVVPSATMERIALGPWKQPPARVHRIVHGVPIAAYAARPDPEALPGLTRGDGEVLIAVPGPLTAQRNPTALIRAAGGLSGRFRIVFLGDGPERANVEGAAAVMGIGGQVTIVPGGVERPYQVLGLFDLVASPSLVEQFPTGIVQAMAAGLPVAAMPVGDIPTMVAAENAPFIAEWPTEVRLRDAIQALMGDAGLRRQVGAANRARAAAEYDEAVMIARYRELYERALGRPGALGG</sequence>
<keyword evidence="4" id="KW-1185">Reference proteome</keyword>
<dbReference type="Gene3D" id="3.40.50.2000">
    <property type="entry name" value="Glycogen Phosphorylase B"/>
    <property type="match status" value="2"/>
</dbReference>
<accession>A0A916T6N9</accession>
<evidence type="ECO:0000313" key="4">
    <source>
        <dbReference type="Proteomes" id="UP000623067"/>
    </source>
</evidence>
<name>A0A916T6N9_9SPHN</name>
<proteinExistence type="predicted"/>
<dbReference type="Pfam" id="PF00534">
    <property type="entry name" value="Glycos_transf_1"/>
    <property type="match status" value="1"/>
</dbReference>
<gene>
    <name evidence="3" type="ORF">GCM10011380_22410</name>
</gene>
<dbReference type="EMBL" id="BMIH01000003">
    <property type="protein sequence ID" value="GGB32527.1"/>
    <property type="molecule type" value="Genomic_DNA"/>
</dbReference>
<evidence type="ECO:0000259" key="1">
    <source>
        <dbReference type="Pfam" id="PF00534"/>
    </source>
</evidence>
<feature type="domain" description="Glycosyltransferase subfamily 4-like N-terminal" evidence="2">
    <location>
        <begin position="30"/>
        <end position="180"/>
    </location>
</feature>
<dbReference type="InterPro" id="IPR028098">
    <property type="entry name" value="Glyco_trans_4-like_N"/>
</dbReference>
<dbReference type="Proteomes" id="UP000623067">
    <property type="component" value="Unassembled WGS sequence"/>
</dbReference>
<dbReference type="SUPFAM" id="SSF53756">
    <property type="entry name" value="UDP-Glycosyltransferase/glycogen phosphorylase"/>
    <property type="match status" value="1"/>
</dbReference>
<dbReference type="Pfam" id="PF13579">
    <property type="entry name" value="Glyco_trans_4_4"/>
    <property type="match status" value="1"/>
</dbReference>